<evidence type="ECO:0000259" key="2">
    <source>
        <dbReference type="Pfam" id="PF00892"/>
    </source>
</evidence>
<dbReference type="KEGG" id="dgg:DGI_3070"/>
<organism evidence="3 4">
    <name type="scientific">Megalodesulfovibrio gigas (strain ATCC 19364 / DSM 1382 / NCIMB 9332 / VKM B-1759)</name>
    <name type="common">Desulfovibrio gigas</name>
    <dbReference type="NCBI Taxonomy" id="1121448"/>
    <lineage>
        <taxon>Bacteria</taxon>
        <taxon>Pseudomonadati</taxon>
        <taxon>Thermodesulfobacteriota</taxon>
        <taxon>Desulfovibrionia</taxon>
        <taxon>Desulfovibrionales</taxon>
        <taxon>Desulfovibrionaceae</taxon>
        <taxon>Megalodesulfovibrio</taxon>
    </lineage>
</organism>
<dbReference type="STRING" id="1121448.DGI_3070"/>
<evidence type="ECO:0000313" key="4">
    <source>
        <dbReference type="Proteomes" id="UP000016587"/>
    </source>
</evidence>
<dbReference type="Gene3D" id="1.10.3730.20">
    <property type="match status" value="1"/>
</dbReference>
<name>T2GER3_MEGG1</name>
<feature type="transmembrane region" description="Helical" evidence="1">
    <location>
        <begin position="182"/>
        <end position="203"/>
    </location>
</feature>
<feature type="transmembrane region" description="Helical" evidence="1">
    <location>
        <begin position="61"/>
        <end position="83"/>
    </location>
</feature>
<protein>
    <recommendedName>
        <fullName evidence="2">EamA domain-containing protein</fullName>
    </recommendedName>
</protein>
<dbReference type="SUPFAM" id="SSF103481">
    <property type="entry name" value="Multidrug resistance efflux transporter EmrE"/>
    <property type="match status" value="1"/>
</dbReference>
<dbReference type="EMBL" id="CP006585">
    <property type="protein sequence ID" value="AGW14788.1"/>
    <property type="molecule type" value="Genomic_DNA"/>
</dbReference>
<dbReference type="Proteomes" id="UP000016587">
    <property type="component" value="Chromosome"/>
</dbReference>
<gene>
    <name evidence="3" type="ORF">DGI_3070</name>
</gene>
<sequence length="289" mass="31120">MLWFFLALATAVSSASEVALAKRWYGDLDTLEMLGVQLLWSLPVLLLGLVLVEVPEIKPGFWLQFAVLVPVNVLASLWVFAAVKESPLSLTMPLQAFTPLVMLLPAWLMLNEAPSWVGLSGIILIVMGSYVLNVDALQGGGVLGPFRAILREKGARHMLGAAVLFGLSAVQGKDLALKSSVLWSAAMFFTVNHLVVLSIIAVRRPGGLARMAARAKPGILVASLWVVHILSHYWAIMLTDAAYMVAIKRLNGLVGVILGGMLFREDKIRQRLIGAACMSAGAAVLALWA</sequence>
<dbReference type="PATRIC" id="fig|1121448.10.peg.3030"/>
<reference evidence="4" key="2">
    <citation type="submission" date="2013-07" db="EMBL/GenBank/DDBJ databases">
        <authorList>
            <person name="Morais-Silva F.O."/>
            <person name="Rezende A.M."/>
            <person name="Pimentel C."/>
            <person name="Resende D.M."/>
            <person name="Santos C.I."/>
            <person name="Clemente C."/>
            <person name="de Oliveira L.M."/>
            <person name="da Silva S.M."/>
            <person name="Costa D.A."/>
            <person name="Varela-Raposo A."/>
            <person name="Horacio E.C.A."/>
            <person name="Matos M."/>
            <person name="Flores O."/>
            <person name="Ruiz J.C."/>
            <person name="Rodrigues-Pousada C."/>
        </authorList>
    </citation>
    <scope>NUCLEOTIDE SEQUENCE [LARGE SCALE GENOMIC DNA]</scope>
    <source>
        <strain evidence="4">ATCC 19364 / DSM 1382 / NCIMB 9332 / VKM B-1759</strain>
    </source>
</reference>
<feature type="transmembrane region" description="Helical" evidence="1">
    <location>
        <begin position="37"/>
        <end position="54"/>
    </location>
</feature>
<feature type="transmembrane region" description="Helical" evidence="1">
    <location>
        <begin position="241"/>
        <end position="263"/>
    </location>
</feature>
<dbReference type="HOGENOM" id="CLU_060016_1_0_7"/>
<dbReference type="InterPro" id="IPR037185">
    <property type="entry name" value="EmrE-like"/>
</dbReference>
<feature type="domain" description="EamA" evidence="2">
    <location>
        <begin position="2"/>
        <end position="133"/>
    </location>
</feature>
<dbReference type="RefSeq" id="WP_021761863.1">
    <property type="nucleotide sequence ID" value="NC_022444.1"/>
</dbReference>
<dbReference type="PANTHER" id="PTHR22911:SF137">
    <property type="entry name" value="SOLUTE CARRIER FAMILY 35 MEMBER G2-RELATED"/>
    <property type="match status" value="1"/>
</dbReference>
<keyword evidence="1" id="KW-0472">Membrane</keyword>
<accession>T2GER3</accession>
<dbReference type="Pfam" id="PF00892">
    <property type="entry name" value="EamA"/>
    <property type="match status" value="1"/>
</dbReference>
<reference evidence="3 4" key="1">
    <citation type="journal article" date="2013" name="J. Bacteriol.">
        <title>Roles of HynAB and Ech, the only two hydrogenases found in the model sulfate reducer Desulfovibrio gigas.</title>
        <authorList>
            <person name="Morais-Silva F.O."/>
            <person name="Santos C.I."/>
            <person name="Rodrigues R."/>
            <person name="Pereira I.A."/>
            <person name="Rodrigues-Pousada C."/>
        </authorList>
    </citation>
    <scope>NUCLEOTIDE SEQUENCE [LARGE SCALE GENOMIC DNA]</scope>
    <source>
        <strain evidence="4">ATCC 19364 / DSM 1382 / NCIMB 9332 / VKM B-1759</strain>
    </source>
</reference>
<keyword evidence="1" id="KW-1133">Transmembrane helix</keyword>
<keyword evidence="1" id="KW-0812">Transmembrane</keyword>
<dbReference type="GO" id="GO:0016020">
    <property type="term" value="C:membrane"/>
    <property type="evidence" value="ECO:0007669"/>
    <property type="project" value="InterPro"/>
</dbReference>
<proteinExistence type="predicted"/>
<dbReference type="AlphaFoldDB" id="T2GER3"/>
<feature type="transmembrane region" description="Helical" evidence="1">
    <location>
        <begin position="113"/>
        <end position="133"/>
    </location>
</feature>
<dbReference type="InterPro" id="IPR000620">
    <property type="entry name" value="EamA_dom"/>
</dbReference>
<feature type="transmembrane region" description="Helical" evidence="1">
    <location>
        <begin position="215"/>
        <end position="235"/>
    </location>
</feature>
<dbReference type="PANTHER" id="PTHR22911">
    <property type="entry name" value="ACYL-MALONYL CONDENSING ENZYME-RELATED"/>
    <property type="match status" value="1"/>
</dbReference>
<keyword evidence="4" id="KW-1185">Reference proteome</keyword>
<evidence type="ECO:0000256" key="1">
    <source>
        <dbReference type="SAM" id="Phobius"/>
    </source>
</evidence>
<dbReference type="eggNOG" id="COG2510">
    <property type="taxonomic scope" value="Bacteria"/>
</dbReference>
<dbReference type="OrthoDB" id="5762785at2"/>
<evidence type="ECO:0000313" key="3">
    <source>
        <dbReference type="EMBL" id="AGW14788.1"/>
    </source>
</evidence>